<gene>
    <name evidence="2" type="ORF">N0B16_06230</name>
</gene>
<proteinExistence type="predicted"/>
<dbReference type="Proteomes" id="UP001208114">
    <property type="component" value="Unassembled WGS sequence"/>
</dbReference>
<dbReference type="RefSeq" id="WP_262989867.1">
    <property type="nucleotide sequence ID" value="NZ_JAOTEN010000001.1"/>
</dbReference>
<evidence type="ECO:0000313" key="3">
    <source>
        <dbReference type="Proteomes" id="UP001208114"/>
    </source>
</evidence>
<accession>A0ABT2VY64</accession>
<organism evidence="2 3">
    <name type="scientific">Chryseobacterium gilvum</name>
    <dbReference type="NCBI Taxonomy" id="2976534"/>
    <lineage>
        <taxon>Bacteria</taxon>
        <taxon>Pseudomonadati</taxon>
        <taxon>Bacteroidota</taxon>
        <taxon>Flavobacteriia</taxon>
        <taxon>Flavobacteriales</taxon>
        <taxon>Weeksellaceae</taxon>
        <taxon>Chryseobacterium group</taxon>
        <taxon>Chryseobacterium</taxon>
    </lineage>
</organism>
<keyword evidence="3" id="KW-1185">Reference proteome</keyword>
<dbReference type="EMBL" id="JAOTEN010000001">
    <property type="protein sequence ID" value="MCU7614029.1"/>
    <property type="molecule type" value="Genomic_DNA"/>
</dbReference>
<keyword evidence="1" id="KW-0732">Signal</keyword>
<comment type="caution">
    <text evidence="2">The sequence shown here is derived from an EMBL/GenBank/DDBJ whole genome shotgun (WGS) entry which is preliminary data.</text>
</comment>
<evidence type="ECO:0000313" key="2">
    <source>
        <dbReference type="EMBL" id="MCU7614029.1"/>
    </source>
</evidence>
<feature type="signal peptide" evidence="1">
    <location>
        <begin position="1"/>
        <end position="20"/>
    </location>
</feature>
<evidence type="ECO:0000256" key="1">
    <source>
        <dbReference type="SAM" id="SignalP"/>
    </source>
</evidence>
<protein>
    <recommendedName>
        <fullName evidence="4">Bulb-type lectin domain-containing protein</fullName>
    </recommendedName>
</protein>
<evidence type="ECO:0008006" key="4">
    <source>
        <dbReference type="Google" id="ProtNLM"/>
    </source>
</evidence>
<feature type="chain" id="PRO_5045484983" description="Bulb-type lectin domain-containing protein" evidence="1">
    <location>
        <begin position="21"/>
        <end position="144"/>
    </location>
</feature>
<sequence length="144" mass="16315">MIKKILLGAFCIAQFSTVSAYESENKDVHPVEKSIFQKVPKTIIVKTKKFKIKIDVQPNGKYLYQSWAANSKITSKPSMIISDGEIVQDGSGGNYYYEFNNNGYLYQIWRNYLTSSKNKSPYTLVVINDAGDTIVKQDAQIVKN</sequence>
<reference evidence="3" key="1">
    <citation type="submission" date="2023-07" db="EMBL/GenBank/DDBJ databases">
        <title>Chryseobacterium sp. GMJ5 Genome sequencing and assembly.</title>
        <authorList>
            <person name="Jung Y."/>
        </authorList>
    </citation>
    <scope>NUCLEOTIDE SEQUENCE [LARGE SCALE GENOMIC DNA]</scope>
    <source>
        <strain evidence="3">GMJ5</strain>
    </source>
</reference>
<name>A0ABT2VY64_9FLAO</name>